<keyword evidence="4" id="KW-0132">Cell division</keyword>
<dbReference type="InterPro" id="IPR013437">
    <property type="entry name" value="FtsW"/>
</dbReference>
<comment type="subcellular location">
    <subcellularLocation>
        <location evidence="1">Cell membrane</location>
        <topology evidence="1">Multi-pass membrane protein</topology>
    </subcellularLocation>
</comment>
<evidence type="ECO:0000256" key="3">
    <source>
        <dbReference type="ARBA" id="ARBA00022475"/>
    </source>
</evidence>
<dbReference type="GO" id="GO:0032153">
    <property type="term" value="C:cell division site"/>
    <property type="evidence" value="ECO:0007669"/>
    <property type="project" value="TreeGrafter"/>
</dbReference>
<keyword evidence="3" id="KW-1003">Cell membrane</keyword>
<keyword evidence="11 17" id="KW-0472">Membrane</keyword>
<feature type="transmembrane region" description="Helical" evidence="17">
    <location>
        <begin position="374"/>
        <end position="396"/>
    </location>
</feature>
<dbReference type="PANTHER" id="PTHR30474">
    <property type="entry name" value="CELL CYCLE PROTEIN"/>
    <property type="match status" value="1"/>
</dbReference>
<evidence type="ECO:0000256" key="15">
    <source>
        <dbReference type="ARBA" id="ARBA00044770"/>
    </source>
</evidence>
<gene>
    <name evidence="18" type="ORF">UFOPK4098_00075</name>
    <name evidence="19" type="ORF">UFOPK4347_00993</name>
</gene>
<dbReference type="EMBL" id="CAFBQU010000023">
    <property type="protein sequence ID" value="CAB5065693.1"/>
    <property type="molecule type" value="Genomic_DNA"/>
</dbReference>
<dbReference type="PROSITE" id="PS00428">
    <property type="entry name" value="FTSW_RODA_SPOVE"/>
    <property type="match status" value="1"/>
</dbReference>
<evidence type="ECO:0000256" key="8">
    <source>
        <dbReference type="ARBA" id="ARBA00022960"/>
    </source>
</evidence>
<dbReference type="GO" id="GO:0005886">
    <property type="term" value="C:plasma membrane"/>
    <property type="evidence" value="ECO:0007669"/>
    <property type="project" value="UniProtKB-SubCell"/>
</dbReference>
<keyword evidence="8" id="KW-0133">Cell shape</keyword>
<evidence type="ECO:0000256" key="14">
    <source>
        <dbReference type="ARBA" id="ARBA00032370"/>
    </source>
</evidence>
<dbReference type="NCBIfam" id="TIGR02614">
    <property type="entry name" value="ftsW"/>
    <property type="match status" value="1"/>
</dbReference>
<feature type="transmembrane region" description="Helical" evidence="17">
    <location>
        <begin position="42"/>
        <end position="65"/>
    </location>
</feature>
<dbReference type="Pfam" id="PF01098">
    <property type="entry name" value="FTSW_RODA_SPOVE"/>
    <property type="match status" value="1"/>
</dbReference>
<keyword evidence="9" id="KW-0573">Peptidoglycan synthesis</keyword>
<feature type="transmembrane region" description="Helical" evidence="17">
    <location>
        <begin position="109"/>
        <end position="127"/>
    </location>
</feature>
<feature type="transmembrane region" description="Helical" evidence="17">
    <location>
        <begin position="201"/>
        <end position="217"/>
    </location>
</feature>
<keyword evidence="5" id="KW-0328">Glycosyltransferase</keyword>
<evidence type="ECO:0000256" key="4">
    <source>
        <dbReference type="ARBA" id="ARBA00022618"/>
    </source>
</evidence>
<evidence type="ECO:0000256" key="12">
    <source>
        <dbReference type="ARBA" id="ARBA00023306"/>
    </source>
</evidence>
<dbReference type="InterPro" id="IPR001182">
    <property type="entry name" value="FtsW/RodA"/>
</dbReference>
<evidence type="ECO:0000256" key="2">
    <source>
        <dbReference type="ARBA" id="ARBA00004752"/>
    </source>
</evidence>
<name>A0A6J7UIG5_9ZZZZ</name>
<evidence type="ECO:0000313" key="18">
    <source>
        <dbReference type="EMBL" id="CAB5006998.1"/>
    </source>
</evidence>
<dbReference type="GO" id="GO:0009252">
    <property type="term" value="P:peptidoglycan biosynthetic process"/>
    <property type="evidence" value="ECO:0007669"/>
    <property type="project" value="UniProtKB-KW"/>
</dbReference>
<comment type="pathway">
    <text evidence="2">Cell wall biogenesis; peptidoglycan biosynthesis.</text>
</comment>
<feature type="transmembrane region" description="Helical" evidence="17">
    <location>
        <begin position="299"/>
        <end position="326"/>
    </location>
</feature>
<feature type="transmembrane region" description="Helical" evidence="17">
    <location>
        <begin position="85"/>
        <end position="102"/>
    </location>
</feature>
<evidence type="ECO:0000256" key="10">
    <source>
        <dbReference type="ARBA" id="ARBA00022989"/>
    </source>
</evidence>
<dbReference type="GO" id="GO:0008360">
    <property type="term" value="P:regulation of cell shape"/>
    <property type="evidence" value="ECO:0007669"/>
    <property type="project" value="UniProtKB-KW"/>
</dbReference>
<dbReference type="GO" id="GO:0051301">
    <property type="term" value="P:cell division"/>
    <property type="evidence" value="ECO:0007669"/>
    <property type="project" value="UniProtKB-KW"/>
</dbReference>
<accession>A0A6J7UIG5</accession>
<keyword evidence="10 17" id="KW-1133">Transmembrane helix</keyword>
<dbReference type="EMBL" id="CAFBPN010000001">
    <property type="protein sequence ID" value="CAB5006998.1"/>
    <property type="molecule type" value="Genomic_DNA"/>
</dbReference>
<evidence type="ECO:0000256" key="5">
    <source>
        <dbReference type="ARBA" id="ARBA00022676"/>
    </source>
</evidence>
<dbReference type="EC" id="2.4.99.28" evidence="15"/>
<keyword evidence="6" id="KW-0808">Transferase</keyword>
<dbReference type="GO" id="GO:0008955">
    <property type="term" value="F:peptidoglycan glycosyltransferase activity"/>
    <property type="evidence" value="ECO:0007669"/>
    <property type="project" value="UniProtKB-EC"/>
</dbReference>
<evidence type="ECO:0000256" key="13">
    <source>
        <dbReference type="ARBA" id="ARBA00023316"/>
    </source>
</evidence>
<comment type="catalytic activity">
    <reaction evidence="16">
        <text>[GlcNAc-(1-&gt;4)-Mur2Ac(oyl-L-Ala-gamma-D-Glu-L-Lys-D-Ala-D-Ala)](n)-di-trans,octa-cis-undecaprenyl diphosphate + beta-D-GlcNAc-(1-&gt;4)-Mur2Ac(oyl-L-Ala-gamma-D-Glu-L-Lys-D-Ala-D-Ala)-di-trans,octa-cis-undecaprenyl diphosphate = [GlcNAc-(1-&gt;4)-Mur2Ac(oyl-L-Ala-gamma-D-Glu-L-Lys-D-Ala-D-Ala)](n+1)-di-trans,octa-cis-undecaprenyl diphosphate + di-trans,octa-cis-undecaprenyl diphosphate + H(+)</text>
        <dbReference type="Rhea" id="RHEA:23708"/>
        <dbReference type="Rhea" id="RHEA-COMP:9602"/>
        <dbReference type="Rhea" id="RHEA-COMP:9603"/>
        <dbReference type="ChEBI" id="CHEBI:15378"/>
        <dbReference type="ChEBI" id="CHEBI:58405"/>
        <dbReference type="ChEBI" id="CHEBI:60033"/>
        <dbReference type="ChEBI" id="CHEBI:78435"/>
        <dbReference type="EC" id="2.4.99.28"/>
    </reaction>
</comment>
<evidence type="ECO:0000256" key="11">
    <source>
        <dbReference type="ARBA" id="ARBA00023136"/>
    </source>
</evidence>
<sequence length="400" mass="42808">MSTVVPDRSQAGFLTVAQRRRATLDRSGVSNKRQMATQAPTVAFYGLLIVSALLVMFGLVMVLSASSVTMLHSGKSAFGVFYRQLAWAGIGTFLMWGAYTFPYQMLKRFAPFIFLVSFLAMFLPFVPGLGNSVNGARAWIGDGAWRFQPSELLKLATLIYVARILSKNSRDKSDMATRLGKVLLVLVLAAGMCMLQKDLGSAIIFGAIVLSIAFVGGTSLRLLAITGFIGTVVVGIFVNMEAYRRQRFLAFINVEENKGHWGYQVYQSMISIANGRFTGVGVGDGAGKWGYVPLAHTDFIFAIIAEELGFIGAVAVIGLFFLFIVFGIQAALGARDAFGALLAGGVTAWFGVQAIVNIGGVTGAMPVTGLTLPFISYGGSSLLVTMAATGLLLNVARHMK</sequence>
<dbReference type="InterPro" id="IPR018365">
    <property type="entry name" value="Cell_cycle_FtsW-rel_CS"/>
</dbReference>
<feature type="transmembrane region" description="Helical" evidence="17">
    <location>
        <begin position="178"/>
        <end position="195"/>
    </location>
</feature>
<dbReference type="PANTHER" id="PTHR30474:SF2">
    <property type="entry name" value="PEPTIDOGLYCAN GLYCOSYLTRANSFERASE FTSW-RELATED"/>
    <property type="match status" value="1"/>
</dbReference>
<dbReference type="AlphaFoldDB" id="A0A6J7UIG5"/>
<evidence type="ECO:0000313" key="19">
    <source>
        <dbReference type="EMBL" id="CAB5065693.1"/>
    </source>
</evidence>
<keyword evidence="7 17" id="KW-0812">Transmembrane</keyword>
<keyword evidence="12" id="KW-0131">Cell cycle</keyword>
<keyword evidence="13" id="KW-0961">Cell wall biogenesis/degradation</keyword>
<dbReference type="GO" id="GO:0015648">
    <property type="term" value="F:lipid-linked peptidoglycan transporter activity"/>
    <property type="evidence" value="ECO:0007669"/>
    <property type="project" value="TreeGrafter"/>
</dbReference>
<protein>
    <recommendedName>
        <fullName evidence="15">peptidoglycan glycosyltransferase</fullName>
        <ecNumber evidence="15">2.4.99.28</ecNumber>
    </recommendedName>
    <alternativeName>
        <fullName evidence="14">Peptidoglycan polymerase</fullName>
    </alternativeName>
</protein>
<evidence type="ECO:0000256" key="6">
    <source>
        <dbReference type="ARBA" id="ARBA00022679"/>
    </source>
</evidence>
<dbReference type="GO" id="GO:0071555">
    <property type="term" value="P:cell wall organization"/>
    <property type="evidence" value="ECO:0007669"/>
    <property type="project" value="UniProtKB-KW"/>
</dbReference>
<organism evidence="19">
    <name type="scientific">freshwater metagenome</name>
    <dbReference type="NCBI Taxonomy" id="449393"/>
    <lineage>
        <taxon>unclassified sequences</taxon>
        <taxon>metagenomes</taxon>
        <taxon>ecological metagenomes</taxon>
    </lineage>
</organism>
<evidence type="ECO:0000256" key="9">
    <source>
        <dbReference type="ARBA" id="ARBA00022984"/>
    </source>
</evidence>
<proteinExistence type="predicted"/>
<evidence type="ECO:0000256" key="16">
    <source>
        <dbReference type="ARBA" id="ARBA00049902"/>
    </source>
</evidence>
<evidence type="ECO:0000256" key="7">
    <source>
        <dbReference type="ARBA" id="ARBA00022692"/>
    </source>
</evidence>
<evidence type="ECO:0000256" key="17">
    <source>
        <dbReference type="SAM" id="Phobius"/>
    </source>
</evidence>
<reference evidence="19" key="1">
    <citation type="submission" date="2020-05" db="EMBL/GenBank/DDBJ databases">
        <authorList>
            <person name="Chiriac C."/>
            <person name="Salcher M."/>
            <person name="Ghai R."/>
            <person name="Kavagutti S V."/>
        </authorList>
    </citation>
    <scope>NUCLEOTIDE SEQUENCE</scope>
</reference>
<feature type="transmembrane region" description="Helical" evidence="17">
    <location>
        <begin position="222"/>
        <end position="240"/>
    </location>
</feature>
<feature type="transmembrane region" description="Helical" evidence="17">
    <location>
        <begin position="338"/>
        <end position="362"/>
    </location>
</feature>
<evidence type="ECO:0000256" key="1">
    <source>
        <dbReference type="ARBA" id="ARBA00004651"/>
    </source>
</evidence>